<keyword evidence="4 9" id="KW-0328">Glycosyltransferase</keyword>
<evidence type="ECO:0000256" key="9">
    <source>
        <dbReference type="RuleBase" id="RU363104"/>
    </source>
</evidence>
<gene>
    <name evidence="11" type="primary">GYS2</name>
</gene>
<evidence type="ECO:0000256" key="3">
    <source>
        <dbReference type="ARBA" id="ARBA00022533"/>
    </source>
</evidence>
<feature type="compositionally biased region" description="Pro residues" evidence="10">
    <location>
        <begin position="596"/>
        <end position="605"/>
    </location>
</feature>
<dbReference type="Pfam" id="PF05693">
    <property type="entry name" value="Glycogen_syn"/>
    <property type="match status" value="2"/>
</dbReference>
<evidence type="ECO:0000256" key="7">
    <source>
        <dbReference type="ARBA" id="ARBA00043883"/>
    </source>
</evidence>
<dbReference type="SUPFAM" id="SSF53756">
    <property type="entry name" value="UDP-Glycosyltransferase/glycogen phosphorylase"/>
    <property type="match status" value="2"/>
</dbReference>
<proteinExistence type="inferred from homology"/>
<comment type="catalytic activity">
    <reaction evidence="8">
        <text>[(1-&gt;4)-alpha-D-glucosyl](n) + UDP-alpha-D-glucose = [(1-&gt;4)-alpha-D-glucosyl](n+1) + UDP + H(+)</text>
        <dbReference type="Rhea" id="RHEA:18549"/>
        <dbReference type="Rhea" id="RHEA-COMP:9584"/>
        <dbReference type="Rhea" id="RHEA-COMP:9587"/>
        <dbReference type="ChEBI" id="CHEBI:15378"/>
        <dbReference type="ChEBI" id="CHEBI:15444"/>
        <dbReference type="ChEBI" id="CHEBI:58223"/>
        <dbReference type="ChEBI" id="CHEBI:58885"/>
        <dbReference type="EC" id="2.4.1.11"/>
    </reaction>
    <physiologicalReaction direction="left-to-right" evidence="8">
        <dbReference type="Rhea" id="RHEA:18550"/>
    </physiologicalReaction>
</comment>
<evidence type="ECO:0000256" key="1">
    <source>
        <dbReference type="ARBA" id="ARBA00004964"/>
    </source>
</evidence>
<keyword evidence="12" id="KW-1185">Reference proteome</keyword>
<protein>
    <recommendedName>
        <fullName evidence="9">Glycogen [starch] synthase</fullName>
        <ecNumber evidence="9">2.4.1.11</ecNumber>
    </recommendedName>
</protein>
<comment type="function">
    <text evidence="7">Glycogen synthase participates in the glycogen biosynthetic process along with glycogenin and glycogen branching enzyme. Extends the primer composed of a few glucose units formed by glycogenin by adding new glucose units to it. In this context, glycogen synthase transfers the glycosyl residue from UDP-Glc to the non-reducing end of alpha-1,4-glucan.</text>
</comment>
<dbReference type="Gene3D" id="3.40.50.2000">
    <property type="entry name" value="Glycogen Phosphorylase B"/>
    <property type="match status" value="2"/>
</dbReference>
<reference evidence="11" key="3">
    <citation type="submission" date="2025-09" db="UniProtKB">
        <authorList>
            <consortium name="Ensembl"/>
        </authorList>
    </citation>
    <scope>IDENTIFICATION</scope>
</reference>
<evidence type="ECO:0000256" key="5">
    <source>
        <dbReference type="ARBA" id="ARBA00022679"/>
    </source>
</evidence>
<evidence type="ECO:0000313" key="12">
    <source>
        <dbReference type="Proteomes" id="UP000694580"/>
    </source>
</evidence>
<reference evidence="11" key="2">
    <citation type="submission" date="2025-08" db="UniProtKB">
        <authorList>
            <consortium name="Ensembl"/>
        </authorList>
    </citation>
    <scope>IDENTIFICATION</scope>
</reference>
<feature type="compositionally biased region" description="Acidic residues" evidence="10">
    <location>
        <begin position="618"/>
        <end position="634"/>
    </location>
</feature>
<keyword evidence="6 9" id="KW-0320">Glycogen biosynthesis</keyword>
<dbReference type="GO" id="GO:0004373">
    <property type="term" value="F:alpha-1,4-glucan glucosyltransferase (UDP-glucose donor) activity"/>
    <property type="evidence" value="ECO:0007669"/>
    <property type="project" value="UniProtKB-EC"/>
</dbReference>
<keyword evidence="3" id="KW-0021">Allosteric enzyme</keyword>
<dbReference type="GeneTree" id="ENSGT00390000018612"/>
<dbReference type="InterPro" id="IPR008631">
    <property type="entry name" value="Glycogen_synth"/>
</dbReference>
<feature type="region of interest" description="Disordered" evidence="10">
    <location>
        <begin position="578"/>
        <end position="663"/>
    </location>
</feature>
<evidence type="ECO:0000256" key="8">
    <source>
        <dbReference type="ARBA" id="ARBA00047345"/>
    </source>
</evidence>
<comment type="similarity">
    <text evidence="2 9">Belongs to the glycosyltransferase 3 family.</text>
</comment>
<organism evidence="11 12">
    <name type="scientific">Denticeps clupeoides</name>
    <name type="common">denticle herring</name>
    <dbReference type="NCBI Taxonomy" id="299321"/>
    <lineage>
        <taxon>Eukaryota</taxon>
        <taxon>Metazoa</taxon>
        <taxon>Chordata</taxon>
        <taxon>Craniata</taxon>
        <taxon>Vertebrata</taxon>
        <taxon>Euteleostomi</taxon>
        <taxon>Actinopterygii</taxon>
        <taxon>Neopterygii</taxon>
        <taxon>Teleostei</taxon>
        <taxon>Clupei</taxon>
        <taxon>Clupeiformes</taxon>
        <taxon>Denticipitoidei</taxon>
        <taxon>Denticipitidae</taxon>
        <taxon>Denticeps</taxon>
    </lineage>
</organism>
<reference evidence="11 12" key="1">
    <citation type="submission" date="2020-06" db="EMBL/GenBank/DDBJ databases">
        <authorList>
            <consortium name="Wellcome Sanger Institute Data Sharing"/>
        </authorList>
    </citation>
    <scope>NUCLEOTIDE SEQUENCE [LARGE SCALE GENOMIC DNA]</scope>
</reference>
<dbReference type="Proteomes" id="UP000694580">
    <property type="component" value="Chromosome 15"/>
</dbReference>
<dbReference type="GO" id="GO:0005978">
    <property type="term" value="P:glycogen biosynthetic process"/>
    <property type="evidence" value="ECO:0007669"/>
    <property type="project" value="UniProtKB-KW"/>
</dbReference>
<dbReference type="Ensembl" id="ENSDCDT00010014031.1">
    <property type="protein sequence ID" value="ENSDCDP00010013315.1"/>
    <property type="gene ID" value="ENSDCDG00010006008.1"/>
</dbReference>
<dbReference type="Gene3D" id="6.10.260.10">
    <property type="match status" value="1"/>
</dbReference>
<evidence type="ECO:0000256" key="4">
    <source>
        <dbReference type="ARBA" id="ARBA00022676"/>
    </source>
</evidence>
<comment type="function">
    <text evidence="9">Transfers the glycosyl residue from UDP-Glc to the non-reducing end of alpha-1,4-glucan.</text>
</comment>
<dbReference type="GO" id="GO:0005737">
    <property type="term" value="C:cytoplasm"/>
    <property type="evidence" value="ECO:0007669"/>
    <property type="project" value="TreeGrafter"/>
</dbReference>
<accession>A0AAY4AY58</accession>
<sequence>MPLSRSLSMSSLSGLPLWEEDDLPVENLLLFEVAWEVTNKVGGIYTVIQTKAKITVDEWGENFFMMGPYYEHNFKTQVEQCDPPIAAIKVAMDSLINSGCQVYFGRWLIEGSPYVILFDIGSAAWNLDRWKGDLWDACSIGLPYHDREANDSLILGSLIAWFFKEVAEELKCYDDTSCYFWSFDSFNLDKEAGERQIYHRCCLERAAVHCAHVFTTVSQITAVEANHMLHRNPDVVTPNGLNVKKFSAMHEFQNLHSTNKTQIQEFVRGHFYGHLDFNLEKTLFFFIAGRYEFSNKGADIFLESLSRLNYLLRVHKSDVTVVAFFIMPAKTNNFNVETLKGQAVRKQLWDTAQFAKEKFGKRLYEALLRGEIPDMNKILDRDDFTIMKRAIFATQRHTLPPVTTHNMLDDSTDQILANVRRIGLFNSRNDRVKIIFHPEFLSSTSPLLPMDYEEFVRGCHLGVFPSYYEPWGYTPGECTVMGIPSVTTNLSGFGCFMEEHVSDPAAYGIYIVDRRFRSADESCNQLTKFLFSFCQQSRRQRIIQRNRTERLSDLLDWRYLGRFYMHARHLALSRSFPDKFKMDPTATPPTEGFRYPRPPSVPPSPSASLHSTPHHSDEEDEEEDEEPYDEDDEAERDRQNIKVPFTLAPVPRRKKKQPGEYGN</sequence>
<evidence type="ECO:0000256" key="10">
    <source>
        <dbReference type="SAM" id="MobiDB-lite"/>
    </source>
</evidence>
<keyword evidence="5 9" id="KW-0808">Transferase</keyword>
<dbReference type="FunFam" id="3.40.50.2000:FF:000014">
    <property type="entry name" value="Glycogen [starch] synthase"/>
    <property type="match status" value="1"/>
</dbReference>
<dbReference type="EC" id="2.4.1.11" evidence="9"/>
<dbReference type="PANTHER" id="PTHR10176:SF1">
    <property type="entry name" value="GLYCOGEN [STARCH] SYNTHASE, LIVER"/>
    <property type="match status" value="1"/>
</dbReference>
<comment type="pathway">
    <text evidence="1 9">Glycan biosynthesis; glycogen biosynthesis.</text>
</comment>
<evidence type="ECO:0000313" key="11">
    <source>
        <dbReference type="Ensembl" id="ENSDCDP00010013315.1"/>
    </source>
</evidence>
<name>A0AAY4AY58_9TELE</name>
<dbReference type="AlphaFoldDB" id="A0AAY4AY58"/>
<evidence type="ECO:0000256" key="6">
    <source>
        <dbReference type="ARBA" id="ARBA00023056"/>
    </source>
</evidence>
<dbReference type="PANTHER" id="PTHR10176">
    <property type="entry name" value="GLYCOGEN SYNTHASE"/>
    <property type="match status" value="1"/>
</dbReference>
<evidence type="ECO:0000256" key="2">
    <source>
        <dbReference type="ARBA" id="ARBA00010686"/>
    </source>
</evidence>